<dbReference type="PANTHER" id="PTHR11011:SF116">
    <property type="entry name" value="FATTY ACYL-COA REDUCTASE CG5065-RELATED"/>
    <property type="match status" value="1"/>
</dbReference>
<evidence type="ECO:0000259" key="2">
    <source>
        <dbReference type="Pfam" id="PF07993"/>
    </source>
</evidence>
<dbReference type="InterPro" id="IPR013120">
    <property type="entry name" value="FAR_NAD-bd"/>
</dbReference>
<sequence length="94" mass="11073">MASLRSQTYQEELFLMVEEPNYYKQRGDIATIYSGKKIFITGGLGFIGRLIMEKLLRCCPEVTTIYFLIRVKKQKDPQTRFKEYFNDICSIRTS</sequence>
<evidence type="ECO:0000256" key="1">
    <source>
        <dbReference type="RuleBase" id="RU363097"/>
    </source>
</evidence>
<dbReference type="EC" id="1.2.1.84" evidence="1"/>
<feature type="domain" description="Thioester reductase (TE)" evidence="2">
    <location>
        <begin position="40"/>
        <end position="85"/>
    </location>
</feature>
<dbReference type="SUPFAM" id="SSF51735">
    <property type="entry name" value="NAD(P)-binding Rossmann-fold domains"/>
    <property type="match status" value="1"/>
</dbReference>
<dbReference type="Gene3D" id="3.40.50.720">
    <property type="entry name" value="NAD(P)-binding Rossmann-like Domain"/>
    <property type="match status" value="1"/>
</dbReference>
<dbReference type="InterPro" id="IPR036291">
    <property type="entry name" value="NAD(P)-bd_dom_sf"/>
</dbReference>
<evidence type="ECO:0000313" key="3">
    <source>
        <dbReference type="Proteomes" id="UP000694924"/>
    </source>
</evidence>
<keyword evidence="1" id="KW-0444">Lipid biosynthesis</keyword>
<dbReference type="GeneID" id="107073574"/>
<keyword evidence="1" id="KW-0560">Oxidoreductase</keyword>
<comment type="catalytic activity">
    <reaction evidence="1">
        <text>a long-chain fatty acyl-CoA + 2 NADPH + 2 H(+) = a long-chain primary fatty alcohol + 2 NADP(+) + CoA</text>
        <dbReference type="Rhea" id="RHEA:52716"/>
        <dbReference type="ChEBI" id="CHEBI:15378"/>
        <dbReference type="ChEBI" id="CHEBI:57287"/>
        <dbReference type="ChEBI" id="CHEBI:57783"/>
        <dbReference type="ChEBI" id="CHEBI:58349"/>
        <dbReference type="ChEBI" id="CHEBI:77396"/>
        <dbReference type="ChEBI" id="CHEBI:83139"/>
        <dbReference type="EC" id="1.2.1.84"/>
    </reaction>
</comment>
<comment type="function">
    <text evidence="1">Catalyzes the reduction of fatty acyl-CoA to fatty alcohols.</text>
</comment>
<organism evidence="3 4">
    <name type="scientific">Polistes dominula</name>
    <name type="common">European paper wasp</name>
    <name type="synonym">Vespa dominula</name>
    <dbReference type="NCBI Taxonomy" id="743375"/>
    <lineage>
        <taxon>Eukaryota</taxon>
        <taxon>Metazoa</taxon>
        <taxon>Ecdysozoa</taxon>
        <taxon>Arthropoda</taxon>
        <taxon>Hexapoda</taxon>
        <taxon>Insecta</taxon>
        <taxon>Pterygota</taxon>
        <taxon>Neoptera</taxon>
        <taxon>Endopterygota</taxon>
        <taxon>Hymenoptera</taxon>
        <taxon>Apocrita</taxon>
        <taxon>Aculeata</taxon>
        <taxon>Vespoidea</taxon>
        <taxon>Vespidae</taxon>
        <taxon>Polistinae</taxon>
        <taxon>Polistini</taxon>
        <taxon>Polistes</taxon>
    </lineage>
</organism>
<keyword evidence="1" id="KW-0521">NADP</keyword>
<evidence type="ECO:0000313" key="4">
    <source>
        <dbReference type="RefSeq" id="XP_015189757.1"/>
    </source>
</evidence>
<keyword evidence="1" id="KW-0443">Lipid metabolism</keyword>
<dbReference type="PANTHER" id="PTHR11011">
    <property type="entry name" value="MALE STERILITY PROTEIN 2-RELATED"/>
    <property type="match status" value="1"/>
</dbReference>
<gene>
    <name evidence="4" type="primary">LOC107073574</name>
</gene>
<reference evidence="4" key="1">
    <citation type="submission" date="2025-08" db="UniProtKB">
        <authorList>
            <consortium name="RefSeq"/>
        </authorList>
    </citation>
    <scope>IDENTIFICATION</scope>
    <source>
        <tissue evidence="4">Whole body</tissue>
    </source>
</reference>
<comment type="similarity">
    <text evidence="1">Belongs to the fatty acyl-CoA reductase family.</text>
</comment>
<proteinExistence type="inferred from homology"/>
<accession>A0ABM1JBB9</accession>
<dbReference type="Pfam" id="PF07993">
    <property type="entry name" value="NAD_binding_4"/>
    <property type="match status" value="1"/>
</dbReference>
<dbReference type="RefSeq" id="XP_015189757.1">
    <property type="nucleotide sequence ID" value="XM_015334271.1"/>
</dbReference>
<name>A0ABM1JBB9_POLDO</name>
<keyword evidence="3" id="KW-1185">Reference proteome</keyword>
<dbReference type="InterPro" id="IPR026055">
    <property type="entry name" value="FAR"/>
</dbReference>
<protein>
    <recommendedName>
        <fullName evidence="1">Fatty acyl-CoA reductase</fullName>
        <ecNumber evidence="1">1.2.1.84</ecNumber>
    </recommendedName>
</protein>
<dbReference type="Proteomes" id="UP000694924">
    <property type="component" value="Unplaced"/>
</dbReference>